<proteinExistence type="predicted"/>
<organism evidence="1 2">
    <name type="scientific">Liparis tanakae</name>
    <name type="common">Tanaka's snailfish</name>
    <dbReference type="NCBI Taxonomy" id="230148"/>
    <lineage>
        <taxon>Eukaryota</taxon>
        <taxon>Metazoa</taxon>
        <taxon>Chordata</taxon>
        <taxon>Craniata</taxon>
        <taxon>Vertebrata</taxon>
        <taxon>Euteleostomi</taxon>
        <taxon>Actinopterygii</taxon>
        <taxon>Neopterygii</taxon>
        <taxon>Teleostei</taxon>
        <taxon>Neoteleostei</taxon>
        <taxon>Acanthomorphata</taxon>
        <taxon>Eupercaria</taxon>
        <taxon>Perciformes</taxon>
        <taxon>Cottioidei</taxon>
        <taxon>Cottales</taxon>
        <taxon>Liparidae</taxon>
        <taxon>Liparis</taxon>
    </lineage>
</organism>
<dbReference type="AlphaFoldDB" id="A0A4Z2I5S6"/>
<accession>A0A4Z2I5S6</accession>
<protein>
    <submittedName>
        <fullName evidence="1">Uncharacterized protein</fullName>
    </submittedName>
</protein>
<sequence>MLQGSLVGTQLFGQQLVQSFFIAVLQFEELGAQTARLPLRRLQNQSGAVGSLQFHQQLFDLRLQTQFGFLQRGAFGLGRLRRFLHRLQFDHQLFPRTNGAEPLRRDATLEKKIRSALT</sequence>
<reference evidence="1 2" key="1">
    <citation type="submission" date="2019-03" db="EMBL/GenBank/DDBJ databases">
        <title>First draft genome of Liparis tanakae, snailfish: a comprehensive survey of snailfish specific genes.</title>
        <authorList>
            <person name="Kim W."/>
            <person name="Song I."/>
            <person name="Jeong J.-H."/>
            <person name="Kim D."/>
            <person name="Kim S."/>
            <person name="Ryu S."/>
            <person name="Song J.Y."/>
            <person name="Lee S.K."/>
        </authorList>
    </citation>
    <scope>NUCLEOTIDE SEQUENCE [LARGE SCALE GENOMIC DNA]</scope>
    <source>
        <tissue evidence="1">Muscle</tissue>
    </source>
</reference>
<evidence type="ECO:0000313" key="1">
    <source>
        <dbReference type="EMBL" id="TNN73121.1"/>
    </source>
</evidence>
<evidence type="ECO:0000313" key="2">
    <source>
        <dbReference type="Proteomes" id="UP000314294"/>
    </source>
</evidence>
<keyword evidence="2" id="KW-1185">Reference proteome</keyword>
<gene>
    <name evidence="1" type="ORF">EYF80_016607</name>
</gene>
<dbReference type="EMBL" id="SRLO01000128">
    <property type="protein sequence ID" value="TNN73121.1"/>
    <property type="molecule type" value="Genomic_DNA"/>
</dbReference>
<name>A0A4Z2I5S6_9TELE</name>
<dbReference type="Proteomes" id="UP000314294">
    <property type="component" value="Unassembled WGS sequence"/>
</dbReference>
<comment type="caution">
    <text evidence="1">The sequence shown here is derived from an EMBL/GenBank/DDBJ whole genome shotgun (WGS) entry which is preliminary data.</text>
</comment>